<proteinExistence type="predicted"/>
<dbReference type="InterPro" id="IPR003734">
    <property type="entry name" value="DUF155"/>
</dbReference>
<dbReference type="PANTHER" id="PTHR16255:SF6">
    <property type="entry name" value="PROTEIN RETARDED ROOT GROWTH-LIKE"/>
    <property type="match status" value="1"/>
</dbReference>
<evidence type="ECO:0000313" key="3">
    <source>
        <dbReference type="EMBL" id="GLH68489.1"/>
    </source>
</evidence>
<evidence type="ECO:0000313" key="4">
    <source>
        <dbReference type="Proteomes" id="UP001165089"/>
    </source>
</evidence>
<name>A0ABQ5Q2A0_9BACT</name>
<dbReference type="Pfam" id="PF02582">
    <property type="entry name" value="DUF155"/>
    <property type="match status" value="1"/>
</dbReference>
<reference evidence="3 4" key="1">
    <citation type="journal article" date="2023" name="Antonie Van Leeuwenhoek">
        <title>Mesoterricola silvestris gen. nov., sp. nov., Mesoterricola sediminis sp. nov., Geothrix oryzae sp. nov., Geothrix edaphica sp. nov., Geothrix rubra sp. nov., and Geothrix limicola sp. nov., six novel members of Acidobacteriota isolated from soils.</title>
        <authorList>
            <person name="Itoh H."/>
            <person name="Sugisawa Y."/>
            <person name="Mise K."/>
            <person name="Xu Z."/>
            <person name="Kuniyasu M."/>
            <person name="Ushijima N."/>
            <person name="Kawano K."/>
            <person name="Kobayashi E."/>
            <person name="Shiratori Y."/>
            <person name="Masuda Y."/>
            <person name="Senoo K."/>
        </authorList>
    </citation>
    <scope>NUCLEOTIDE SEQUENCE [LARGE SCALE GENOMIC DNA]</scope>
    <source>
        <strain evidence="3 4">Red803</strain>
    </source>
</reference>
<accession>A0ABQ5Q2A0</accession>
<organism evidence="3 4">
    <name type="scientific">Geothrix rubra</name>
    <dbReference type="NCBI Taxonomy" id="2927977"/>
    <lineage>
        <taxon>Bacteria</taxon>
        <taxon>Pseudomonadati</taxon>
        <taxon>Acidobacteriota</taxon>
        <taxon>Holophagae</taxon>
        <taxon>Holophagales</taxon>
        <taxon>Holophagaceae</taxon>
        <taxon>Geothrix</taxon>
    </lineage>
</organism>
<protein>
    <recommendedName>
        <fullName evidence="2">DUF155 domain-containing protein</fullName>
    </recommendedName>
</protein>
<gene>
    <name evidence="3" type="ORF">GETHPA_00220</name>
</gene>
<dbReference type="EMBL" id="BSDD01000001">
    <property type="protein sequence ID" value="GLH68489.1"/>
    <property type="molecule type" value="Genomic_DNA"/>
</dbReference>
<evidence type="ECO:0000259" key="2">
    <source>
        <dbReference type="Pfam" id="PF02582"/>
    </source>
</evidence>
<keyword evidence="1" id="KW-1133">Transmembrane helix</keyword>
<feature type="transmembrane region" description="Helical" evidence="1">
    <location>
        <begin position="259"/>
        <end position="276"/>
    </location>
</feature>
<dbReference type="PANTHER" id="PTHR16255">
    <property type="entry name" value="REQUIRED FOR MEIOTIC NUCLEAR DIVISION PROTEIN 1 HOMOLOG"/>
    <property type="match status" value="1"/>
</dbReference>
<dbReference type="InterPro" id="IPR051624">
    <property type="entry name" value="RMD1/Sad1-interacting"/>
</dbReference>
<dbReference type="Proteomes" id="UP001165089">
    <property type="component" value="Unassembled WGS sequence"/>
</dbReference>
<feature type="domain" description="DUF155" evidence="2">
    <location>
        <begin position="65"/>
        <end position="234"/>
    </location>
</feature>
<sequence>MEGMDASLVPRNAALPLEGAAGPLLLRAENVQGQIDFRAFCARHPHYRVLSTNPLVLEPEAGTWVYFSRFGAVVFWNASPAVVEAVLLDLAALPGTGARVEAARDDLRVHLGAETDRVTFSEVWLRELTLDKLKIVSLALAQSVALDSVEAEVSRALDRFQPVVEALRAEGRLASGQRELLRTVGFAMAVRAAVLDTLTLFDDPPETWESEALAHLDGALFDQFDLEERIAAVNQKVAYLQDAGATVLDVMAHRKDQRLEWIIIVLILVEVVLFVWKEFLVR</sequence>
<keyword evidence="1" id="KW-0472">Membrane</keyword>
<comment type="caution">
    <text evidence="3">The sequence shown here is derived from an EMBL/GenBank/DDBJ whole genome shotgun (WGS) entry which is preliminary data.</text>
</comment>
<keyword evidence="4" id="KW-1185">Reference proteome</keyword>
<evidence type="ECO:0000256" key="1">
    <source>
        <dbReference type="SAM" id="Phobius"/>
    </source>
</evidence>
<keyword evidence="1" id="KW-0812">Transmembrane</keyword>